<feature type="domain" description="Rod shape-determining protein MreC beta-barrel core" evidence="7">
    <location>
        <begin position="124"/>
        <end position="277"/>
    </location>
</feature>
<name>A0AAE3EJH7_9SPIR</name>
<evidence type="ECO:0000313" key="8">
    <source>
        <dbReference type="EMBL" id="MCD1654593.1"/>
    </source>
</evidence>
<proteinExistence type="inferred from homology"/>
<keyword evidence="9" id="KW-1185">Reference proteome</keyword>
<accession>A0AAE3EJH7</accession>
<gene>
    <name evidence="8" type="primary">mreC</name>
    <name evidence="8" type="ORF">K7J14_07735</name>
</gene>
<reference evidence="8" key="1">
    <citation type="submission" date="2021-08" db="EMBL/GenBank/DDBJ databases">
        <title>Comparative analyses of Brucepasteria parasyntrophica and Teretinema zuelzerae.</title>
        <authorList>
            <person name="Song Y."/>
            <person name="Brune A."/>
        </authorList>
    </citation>
    <scope>NUCLEOTIDE SEQUENCE</scope>
    <source>
        <strain evidence="8">DSM 1903</strain>
    </source>
</reference>
<keyword evidence="6" id="KW-1133">Transmembrane helix</keyword>
<dbReference type="AlphaFoldDB" id="A0AAE3EJH7"/>
<dbReference type="InterPro" id="IPR055342">
    <property type="entry name" value="MreC_beta-barrel_core"/>
</dbReference>
<organism evidence="8 9">
    <name type="scientific">Teretinema zuelzerae</name>
    <dbReference type="NCBI Taxonomy" id="156"/>
    <lineage>
        <taxon>Bacteria</taxon>
        <taxon>Pseudomonadati</taxon>
        <taxon>Spirochaetota</taxon>
        <taxon>Spirochaetia</taxon>
        <taxon>Spirochaetales</taxon>
        <taxon>Treponemataceae</taxon>
        <taxon>Teretinema</taxon>
    </lineage>
</organism>
<dbReference type="InterPro" id="IPR007221">
    <property type="entry name" value="MreC"/>
</dbReference>
<evidence type="ECO:0000256" key="1">
    <source>
        <dbReference type="ARBA" id="ARBA00009369"/>
    </source>
</evidence>
<keyword evidence="6" id="KW-0812">Transmembrane</keyword>
<feature type="transmembrane region" description="Helical" evidence="6">
    <location>
        <begin position="12"/>
        <end position="37"/>
    </location>
</feature>
<dbReference type="GO" id="GO:0005886">
    <property type="term" value="C:plasma membrane"/>
    <property type="evidence" value="ECO:0007669"/>
    <property type="project" value="TreeGrafter"/>
</dbReference>
<dbReference type="Gene3D" id="2.40.10.350">
    <property type="entry name" value="Rod shape-determining protein MreC, domain 2"/>
    <property type="match status" value="1"/>
</dbReference>
<dbReference type="PANTHER" id="PTHR34138:SF1">
    <property type="entry name" value="CELL SHAPE-DETERMINING PROTEIN MREC"/>
    <property type="match status" value="1"/>
</dbReference>
<evidence type="ECO:0000256" key="2">
    <source>
        <dbReference type="ARBA" id="ARBA00013855"/>
    </source>
</evidence>
<dbReference type="PIRSF" id="PIRSF038471">
    <property type="entry name" value="MreC"/>
    <property type="match status" value="1"/>
</dbReference>
<evidence type="ECO:0000259" key="7">
    <source>
        <dbReference type="Pfam" id="PF04085"/>
    </source>
</evidence>
<comment type="caution">
    <text evidence="8">The sequence shown here is derived from an EMBL/GenBank/DDBJ whole genome shotgun (WGS) entry which is preliminary data.</text>
</comment>
<comment type="similarity">
    <text evidence="1 5">Belongs to the MreC family.</text>
</comment>
<evidence type="ECO:0000256" key="3">
    <source>
        <dbReference type="ARBA" id="ARBA00022960"/>
    </source>
</evidence>
<dbReference type="Gene3D" id="2.40.10.340">
    <property type="entry name" value="Rod shape-determining protein MreC, domain 1"/>
    <property type="match status" value="1"/>
</dbReference>
<dbReference type="RefSeq" id="WP_230754998.1">
    <property type="nucleotide sequence ID" value="NZ_JAINWA010000003.1"/>
</dbReference>
<protein>
    <recommendedName>
        <fullName evidence="2 5">Cell shape-determining protein MreC</fullName>
    </recommendedName>
    <alternativeName>
        <fullName evidence="4 5">Cell shape protein MreC</fullName>
    </alternativeName>
</protein>
<sequence length="287" mass="31948">MSDRRVPFKFRLDIFLLSLYLFVSGLLLAFSSGGFIVNFGNIGFSVLSGAQRGLYSVASFFSGTINAVHELTVMRKSYIELQERIADYELLQRSNAEIRLENEHLKKLLGFSRSLDVVNIPAEITGRDPSNLYSGLIINRGSRHGIRKNMPVVSFQGSGAALVGKIVQVGRSSSIILPVYDYQAFVSARLQSTRYEGLINGQGGVDVPLVMKYIKKRARDEISVGDIVVTSGESYQYPKNVPVGMISRIRGLDYETSLELDIEPIIDFSRLEDVFVLDMSSLKSEIE</sequence>
<evidence type="ECO:0000256" key="6">
    <source>
        <dbReference type="SAM" id="Phobius"/>
    </source>
</evidence>
<keyword evidence="6" id="KW-0472">Membrane</keyword>
<evidence type="ECO:0000256" key="4">
    <source>
        <dbReference type="ARBA" id="ARBA00032089"/>
    </source>
</evidence>
<dbReference type="EMBL" id="JAINWA010000003">
    <property type="protein sequence ID" value="MCD1654593.1"/>
    <property type="molecule type" value="Genomic_DNA"/>
</dbReference>
<evidence type="ECO:0000313" key="9">
    <source>
        <dbReference type="Proteomes" id="UP001198163"/>
    </source>
</evidence>
<comment type="function">
    <text evidence="5">Involved in formation and maintenance of cell shape.</text>
</comment>
<dbReference type="GO" id="GO:0008360">
    <property type="term" value="P:regulation of cell shape"/>
    <property type="evidence" value="ECO:0007669"/>
    <property type="project" value="UniProtKB-KW"/>
</dbReference>
<evidence type="ECO:0000256" key="5">
    <source>
        <dbReference type="PIRNR" id="PIRNR038471"/>
    </source>
</evidence>
<dbReference type="PANTHER" id="PTHR34138">
    <property type="entry name" value="CELL SHAPE-DETERMINING PROTEIN MREC"/>
    <property type="match status" value="1"/>
</dbReference>
<dbReference type="Pfam" id="PF04085">
    <property type="entry name" value="MreC"/>
    <property type="match status" value="1"/>
</dbReference>
<dbReference type="NCBIfam" id="TIGR00219">
    <property type="entry name" value="mreC"/>
    <property type="match status" value="1"/>
</dbReference>
<dbReference type="InterPro" id="IPR042175">
    <property type="entry name" value="Cell/Rod_MreC_2"/>
</dbReference>
<keyword evidence="3 5" id="KW-0133">Cell shape</keyword>
<dbReference type="InterPro" id="IPR042177">
    <property type="entry name" value="Cell/Rod_1"/>
</dbReference>
<dbReference type="Proteomes" id="UP001198163">
    <property type="component" value="Unassembled WGS sequence"/>
</dbReference>